<keyword evidence="8 11" id="KW-1133">Transmembrane helix</keyword>
<keyword evidence="9" id="KW-0445">Lipid transport</keyword>
<keyword evidence="5" id="KW-0547">Nucleotide-binding</keyword>
<feature type="transmembrane region" description="Helical" evidence="11">
    <location>
        <begin position="163"/>
        <end position="189"/>
    </location>
</feature>
<dbReference type="Gene3D" id="3.40.50.300">
    <property type="entry name" value="P-loop containing nucleotide triphosphate hydrolases"/>
    <property type="match status" value="1"/>
</dbReference>
<feature type="transmembrane region" description="Helical" evidence="11">
    <location>
        <begin position="30"/>
        <end position="58"/>
    </location>
</feature>
<evidence type="ECO:0000256" key="8">
    <source>
        <dbReference type="ARBA" id="ARBA00022989"/>
    </source>
</evidence>
<evidence type="ECO:0000256" key="7">
    <source>
        <dbReference type="ARBA" id="ARBA00022967"/>
    </source>
</evidence>
<dbReference type="Pfam" id="PF00005">
    <property type="entry name" value="ABC_tran"/>
    <property type="match status" value="1"/>
</dbReference>
<dbReference type="PANTHER" id="PTHR43394:SF1">
    <property type="entry name" value="ATP-BINDING CASSETTE SUB-FAMILY B MEMBER 10, MITOCHONDRIAL"/>
    <property type="match status" value="1"/>
</dbReference>
<dbReference type="Pfam" id="PF00664">
    <property type="entry name" value="ABC_membrane"/>
    <property type="match status" value="1"/>
</dbReference>
<evidence type="ECO:0000259" key="12">
    <source>
        <dbReference type="PROSITE" id="PS50893"/>
    </source>
</evidence>
<dbReference type="InterPro" id="IPR011527">
    <property type="entry name" value="ABC1_TM_dom"/>
</dbReference>
<evidence type="ECO:0000256" key="11">
    <source>
        <dbReference type="SAM" id="Phobius"/>
    </source>
</evidence>
<keyword evidence="15" id="KW-1185">Reference proteome</keyword>
<dbReference type="GO" id="GO:0034040">
    <property type="term" value="F:ATPase-coupled lipid transmembrane transporter activity"/>
    <property type="evidence" value="ECO:0007669"/>
    <property type="project" value="InterPro"/>
</dbReference>
<accession>A0A1I4Q6L8</accession>
<evidence type="ECO:0000256" key="10">
    <source>
        <dbReference type="ARBA" id="ARBA00023136"/>
    </source>
</evidence>
<sequence length="600" mass="66284">MNTPRSPQVEPGEVSGMRVYRRLLSHSLHYWPYLAVSVVAMIVTASTETGFAALMRPLMDGSFVEQDPNVIRWIPFAIVGIFVVRGVGEFLANYCIKWVGRRVVKELRGQMFRHLLHMPAAYFDRNSGGQLISRLTYNVEQVAQASTDSLTVLVRDSVTVLGLLAWMLYLNATLTLTVLIVAPAVVFAVDRVTRRFRRISRRIQNSMGDVTHVAGEVLDGHRVVKIFGGEDFEEARFEEVNERNRRLHMKMVATQSSNVPIVQFFVAIALALIVWLATQDSMLQDVSVGTFVSFVTAMFLLLAPIRRLVNVNATLQKGIAAGQNIFGLLDEPLERDTGSSPLPRARGEITLQGVSFAYEPEKGEVLQDVHLEVAPGETVALVGRSGSGKTTLVNLLPRFYEPQRGRILLDGEDIRSYRLAELRRQIAYVGQHVTLFNDTIAGNIAYGSPVEAADEACIREAAEAAHAMEFIERLPQGLQTPVGDNGVLLSGGQRQRIAIARALLKDAPILILDEATSALDTESERQIQAALDNLVRNRTTLVIAHRLSTVENADRIVVMQAGRVLETGTHRELLARDGAYARLHQLQFHEPQADAAAAGT</sequence>
<keyword evidence="3" id="KW-1003">Cell membrane</keyword>
<dbReference type="NCBIfam" id="TIGR02203">
    <property type="entry name" value="MsbA_lipidA"/>
    <property type="match status" value="1"/>
</dbReference>
<keyword evidence="4 11" id="KW-0812">Transmembrane</keyword>
<feature type="domain" description="ABC transporter" evidence="12">
    <location>
        <begin position="349"/>
        <end position="586"/>
    </location>
</feature>
<dbReference type="CDD" id="cd18552">
    <property type="entry name" value="ABC_6TM_MsbA_like"/>
    <property type="match status" value="1"/>
</dbReference>
<gene>
    <name evidence="14" type="ORF">SAMN05421721_103165</name>
</gene>
<keyword evidence="2" id="KW-0813">Transport</keyword>
<dbReference type="InterPro" id="IPR003593">
    <property type="entry name" value="AAA+_ATPase"/>
</dbReference>
<feature type="transmembrane region" description="Helical" evidence="11">
    <location>
        <begin position="290"/>
        <end position="309"/>
    </location>
</feature>
<dbReference type="PANTHER" id="PTHR43394">
    <property type="entry name" value="ATP-DEPENDENT PERMEASE MDL1, MITOCHONDRIAL"/>
    <property type="match status" value="1"/>
</dbReference>
<evidence type="ECO:0000256" key="3">
    <source>
        <dbReference type="ARBA" id="ARBA00022475"/>
    </source>
</evidence>
<dbReference type="InterPro" id="IPR027417">
    <property type="entry name" value="P-loop_NTPase"/>
</dbReference>
<dbReference type="Proteomes" id="UP000199556">
    <property type="component" value="Unassembled WGS sequence"/>
</dbReference>
<evidence type="ECO:0000256" key="2">
    <source>
        <dbReference type="ARBA" id="ARBA00022448"/>
    </source>
</evidence>
<dbReference type="FunFam" id="3.40.50.300:FF:000140">
    <property type="entry name" value="Lipid A export ATP-binding/permease protein MsbA"/>
    <property type="match status" value="1"/>
</dbReference>
<evidence type="ECO:0000313" key="14">
    <source>
        <dbReference type="EMBL" id="SFM35305.1"/>
    </source>
</evidence>
<dbReference type="AlphaFoldDB" id="A0A1I4Q6L8"/>
<evidence type="ECO:0000256" key="4">
    <source>
        <dbReference type="ARBA" id="ARBA00022692"/>
    </source>
</evidence>
<keyword evidence="6 14" id="KW-0067">ATP-binding</keyword>
<dbReference type="GO" id="GO:0015421">
    <property type="term" value="F:ABC-type oligopeptide transporter activity"/>
    <property type="evidence" value="ECO:0007669"/>
    <property type="project" value="TreeGrafter"/>
</dbReference>
<organism evidence="14 15">
    <name type="scientific">Ectothiorhodospira mobilis</name>
    <dbReference type="NCBI Taxonomy" id="195064"/>
    <lineage>
        <taxon>Bacteria</taxon>
        <taxon>Pseudomonadati</taxon>
        <taxon>Pseudomonadota</taxon>
        <taxon>Gammaproteobacteria</taxon>
        <taxon>Chromatiales</taxon>
        <taxon>Ectothiorhodospiraceae</taxon>
        <taxon>Ectothiorhodospira</taxon>
    </lineage>
</organism>
<evidence type="ECO:0000256" key="5">
    <source>
        <dbReference type="ARBA" id="ARBA00022741"/>
    </source>
</evidence>
<dbReference type="InterPro" id="IPR036640">
    <property type="entry name" value="ABC1_TM_sf"/>
</dbReference>
<dbReference type="InterPro" id="IPR011917">
    <property type="entry name" value="ABC_transpr_lipidA"/>
</dbReference>
<dbReference type="InterPro" id="IPR039421">
    <property type="entry name" value="Type_1_exporter"/>
</dbReference>
<name>A0A1I4Q6L8_ECTMO</name>
<dbReference type="PROSITE" id="PS50929">
    <property type="entry name" value="ABC_TM1F"/>
    <property type="match status" value="1"/>
</dbReference>
<keyword evidence="7" id="KW-1278">Translocase</keyword>
<dbReference type="EMBL" id="FOUO01000003">
    <property type="protein sequence ID" value="SFM35305.1"/>
    <property type="molecule type" value="Genomic_DNA"/>
</dbReference>
<protein>
    <submittedName>
        <fullName evidence="14">ATP-binding cassette, subfamily B, MsbA</fullName>
    </submittedName>
</protein>
<evidence type="ECO:0000256" key="9">
    <source>
        <dbReference type="ARBA" id="ARBA00023055"/>
    </source>
</evidence>
<dbReference type="InterPro" id="IPR003439">
    <property type="entry name" value="ABC_transporter-like_ATP-bd"/>
</dbReference>
<dbReference type="GO" id="GO:0016887">
    <property type="term" value="F:ATP hydrolysis activity"/>
    <property type="evidence" value="ECO:0007669"/>
    <property type="project" value="InterPro"/>
</dbReference>
<proteinExistence type="predicted"/>
<evidence type="ECO:0000256" key="6">
    <source>
        <dbReference type="ARBA" id="ARBA00022840"/>
    </source>
</evidence>
<comment type="subcellular location">
    <subcellularLocation>
        <location evidence="1">Cell membrane</location>
        <topology evidence="1">Multi-pass membrane protein</topology>
    </subcellularLocation>
</comment>
<dbReference type="GO" id="GO:0005886">
    <property type="term" value="C:plasma membrane"/>
    <property type="evidence" value="ECO:0007669"/>
    <property type="project" value="UniProtKB-SubCell"/>
</dbReference>
<dbReference type="SMART" id="SM00382">
    <property type="entry name" value="AAA"/>
    <property type="match status" value="1"/>
</dbReference>
<evidence type="ECO:0000256" key="1">
    <source>
        <dbReference type="ARBA" id="ARBA00004651"/>
    </source>
</evidence>
<evidence type="ECO:0000259" key="13">
    <source>
        <dbReference type="PROSITE" id="PS50929"/>
    </source>
</evidence>
<dbReference type="SUPFAM" id="SSF52540">
    <property type="entry name" value="P-loop containing nucleoside triphosphate hydrolases"/>
    <property type="match status" value="1"/>
</dbReference>
<reference evidence="14 15" key="1">
    <citation type="submission" date="2016-10" db="EMBL/GenBank/DDBJ databases">
        <authorList>
            <person name="de Groot N.N."/>
        </authorList>
    </citation>
    <scope>NUCLEOTIDE SEQUENCE [LARGE SCALE GENOMIC DNA]</scope>
    <source>
        <strain evidence="14 15">DSM 4180</strain>
    </source>
</reference>
<dbReference type="SUPFAM" id="SSF90123">
    <property type="entry name" value="ABC transporter transmembrane region"/>
    <property type="match status" value="1"/>
</dbReference>
<feature type="domain" description="ABC transmembrane type-1" evidence="13">
    <location>
        <begin position="35"/>
        <end position="317"/>
    </location>
</feature>
<dbReference type="InterPro" id="IPR017871">
    <property type="entry name" value="ABC_transporter-like_CS"/>
</dbReference>
<dbReference type="GO" id="GO:0005524">
    <property type="term" value="F:ATP binding"/>
    <property type="evidence" value="ECO:0007669"/>
    <property type="project" value="UniProtKB-KW"/>
</dbReference>
<dbReference type="PROSITE" id="PS00211">
    <property type="entry name" value="ABC_TRANSPORTER_1"/>
    <property type="match status" value="1"/>
</dbReference>
<evidence type="ECO:0000313" key="15">
    <source>
        <dbReference type="Proteomes" id="UP000199556"/>
    </source>
</evidence>
<keyword evidence="10 11" id="KW-0472">Membrane</keyword>
<feature type="transmembrane region" description="Helical" evidence="11">
    <location>
        <begin position="259"/>
        <end position="278"/>
    </location>
</feature>
<dbReference type="PROSITE" id="PS50893">
    <property type="entry name" value="ABC_TRANSPORTER_2"/>
    <property type="match status" value="1"/>
</dbReference>
<dbReference type="Gene3D" id="1.20.1560.10">
    <property type="entry name" value="ABC transporter type 1, transmembrane domain"/>
    <property type="match status" value="1"/>
</dbReference>
<dbReference type="STRING" id="195064.SAMN05421721_103165"/>